<dbReference type="AlphaFoldDB" id="A0A9E8MW00"/>
<dbReference type="Pfam" id="PF00534">
    <property type="entry name" value="Glycos_transf_1"/>
    <property type="match status" value="1"/>
</dbReference>
<dbReference type="Proteomes" id="UP001164705">
    <property type="component" value="Chromosome"/>
</dbReference>
<dbReference type="SUPFAM" id="SSF53756">
    <property type="entry name" value="UDP-Glycosyltransferase/glycogen phosphorylase"/>
    <property type="match status" value="1"/>
</dbReference>
<dbReference type="CDD" id="cd03801">
    <property type="entry name" value="GT4_PimA-like"/>
    <property type="match status" value="1"/>
</dbReference>
<evidence type="ECO:0000313" key="4">
    <source>
        <dbReference type="Proteomes" id="UP001164705"/>
    </source>
</evidence>
<keyword evidence="1" id="KW-0175">Coiled coil</keyword>
<dbReference type="InterPro" id="IPR050194">
    <property type="entry name" value="Glycosyltransferase_grp1"/>
</dbReference>
<dbReference type="PANTHER" id="PTHR45947">
    <property type="entry name" value="SULFOQUINOVOSYL TRANSFERASE SQD2"/>
    <property type="match status" value="1"/>
</dbReference>
<dbReference type="PANTHER" id="PTHR45947:SF15">
    <property type="entry name" value="TEICHURONIC ACID BIOSYNTHESIS GLYCOSYLTRANSFERASE TUAC-RELATED"/>
    <property type="match status" value="1"/>
</dbReference>
<evidence type="ECO:0000259" key="2">
    <source>
        <dbReference type="Pfam" id="PF00534"/>
    </source>
</evidence>
<dbReference type="InterPro" id="IPR001296">
    <property type="entry name" value="Glyco_trans_1"/>
</dbReference>
<feature type="domain" description="Glycosyl transferase family 1" evidence="2">
    <location>
        <begin position="101"/>
        <end position="256"/>
    </location>
</feature>
<proteinExistence type="predicted"/>
<dbReference type="KEGG" id="lnu:N7U66_19295"/>
<protein>
    <submittedName>
        <fullName evidence="3">Glycosyltransferase</fullName>
    </submittedName>
</protein>
<dbReference type="Gene3D" id="3.40.50.2000">
    <property type="entry name" value="Glycogen Phosphorylase B"/>
    <property type="match status" value="1"/>
</dbReference>
<dbReference type="GO" id="GO:0016757">
    <property type="term" value="F:glycosyltransferase activity"/>
    <property type="evidence" value="ECO:0007669"/>
    <property type="project" value="InterPro"/>
</dbReference>
<dbReference type="RefSeq" id="WP_267676557.1">
    <property type="nucleotide sequence ID" value="NZ_CP113088.1"/>
</dbReference>
<feature type="coiled-coil region" evidence="1">
    <location>
        <begin position="229"/>
        <end position="256"/>
    </location>
</feature>
<reference evidence="3" key="1">
    <citation type="submission" date="2022-11" db="EMBL/GenBank/DDBJ databases">
        <title>Lacinutrix neustonica HL-RS19T sp. nov., isolated from the surface microlayer sample of brackish Lake Shihwa.</title>
        <authorList>
            <person name="Choi J.Y."/>
            <person name="Hwang C.Y."/>
        </authorList>
    </citation>
    <scope>NUCLEOTIDE SEQUENCE</scope>
    <source>
        <strain evidence="3">HL-RS19</strain>
    </source>
</reference>
<keyword evidence="4" id="KW-1185">Reference proteome</keyword>
<gene>
    <name evidence="3" type="ORF">N7U66_19295</name>
</gene>
<evidence type="ECO:0000313" key="3">
    <source>
        <dbReference type="EMBL" id="WAC01959.1"/>
    </source>
</evidence>
<evidence type="ECO:0000256" key="1">
    <source>
        <dbReference type="SAM" id="Coils"/>
    </source>
</evidence>
<accession>A0A9E8MW00</accession>
<sequence>MLWADHIHLRCPGNIGLLGCVLQVGFPNTPKTAKYAGNWDPGARQPLSYRIQKWLLSNTRLTKNMQVLVYGDWPNQTKNIKPFFTATYRTIEIESHRTRDYKGLLKFVFVGSLVIGKRPKLAIEIIEQLHKQGRKVALDLYGEGVLRPELEQYLEANNLNALVTLKGNQTKAVLKQAYKDAHFSILPSKSEGWPKAIAEAMFFGAIPIVTKISCLPFMLDGGTRGVLIEPELQEAVDKINQALENAETLKKMSEAALTWSQKYTLDTFEYEIATLLEGE</sequence>
<dbReference type="EMBL" id="CP113088">
    <property type="protein sequence ID" value="WAC01959.1"/>
    <property type="molecule type" value="Genomic_DNA"/>
</dbReference>
<organism evidence="3 4">
    <name type="scientific">Lacinutrix neustonica</name>
    <dbReference type="NCBI Taxonomy" id="2980107"/>
    <lineage>
        <taxon>Bacteria</taxon>
        <taxon>Pseudomonadati</taxon>
        <taxon>Bacteroidota</taxon>
        <taxon>Flavobacteriia</taxon>
        <taxon>Flavobacteriales</taxon>
        <taxon>Flavobacteriaceae</taxon>
        <taxon>Lacinutrix</taxon>
    </lineage>
</organism>
<name>A0A9E8MW00_9FLAO</name>